<organism evidence="1 2">
    <name type="scientific">Steinernema carpocapsae</name>
    <name type="common">Entomopathogenic nematode</name>
    <dbReference type="NCBI Taxonomy" id="34508"/>
    <lineage>
        <taxon>Eukaryota</taxon>
        <taxon>Metazoa</taxon>
        <taxon>Ecdysozoa</taxon>
        <taxon>Nematoda</taxon>
        <taxon>Chromadorea</taxon>
        <taxon>Rhabditida</taxon>
        <taxon>Tylenchina</taxon>
        <taxon>Panagrolaimomorpha</taxon>
        <taxon>Strongyloidoidea</taxon>
        <taxon>Steinernematidae</taxon>
        <taxon>Steinernema</taxon>
    </lineage>
</organism>
<evidence type="ECO:0000313" key="2">
    <source>
        <dbReference type="Proteomes" id="UP000298663"/>
    </source>
</evidence>
<evidence type="ECO:0000313" key="1">
    <source>
        <dbReference type="EMBL" id="TKR95984.1"/>
    </source>
</evidence>
<dbReference type="Proteomes" id="UP000298663">
    <property type="component" value="Unassembled WGS sequence"/>
</dbReference>
<sequence>MSRPPSLAMNTVPFEFIKNTRKQLLSVSYFLESRTFQETSRDEFSVLLSEWGETEHVEYLEVTFYFSPTDNLLW</sequence>
<protein>
    <submittedName>
        <fullName evidence="1">Uncharacterized protein</fullName>
    </submittedName>
</protein>
<name>A0A4U5PIJ2_STECR</name>
<comment type="caution">
    <text evidence="1">The sequence shown here is derived from an EMBL/GenBank/DDBJ whole genome shotgun (WGS) entry which is preliminary data.</text>
</comment>
<gene>
    <name evidence="1" type="ORF">L596_010071</name>
</gene>
<dbReference type="EMBL" id="AZBU02000002">
    <property type="protein sequence ID" value="TKR95984.1"/>
    <property type="molecule type" value="Genomic_DNA"/>
</dbReference>
<dbReference type="AlphaFoldDB" id="A0A4U5PIJ2"/>
<keyword evidence="2" id="KW-1185">Reference proteome</keyword>
<reference evidence="1 2" key="1">
    <citation type="journal article" date="2015" name="Genome Biol.">
        <title>Comparative genomics of Steinernema reveals deeply conserved gene regulatory networks.</title>
        <authorList>
            <person name="Dillman A.R."/>
            <person name="Macchietto M."/>
            <person name="Porter C.F."/>
            <person name="Rogers A."/>
            <person name="Williams B."/>
            <person name="Antoshechkin I."/>
            <person name="Lee M.M."/>
            <person name="Goodwin Z."/>
            <person name="Lu X."/>
            <person name="Lewis E.E."/>
            <person name="Goodrich-Blair H."/>
            <person name="Stock S.P."/>
            <person name="Adams B.J."/>
            <person name="Sternberg P.W."/>
            <person name="Mortazavi A."/>
        </authorList>
    </citation>
    <scope>NUCLEOTIDE SEQUENCE [LARGE SCALE GENOMIC DNA]</scope>
    <source>
        <strain evidence="1 2">ALL</strain>
    </source>
</reference>
<proteinExistence type="predicted"/>
<reference evidence="1 2" key="2">
    <citation type="journal article" date="2019" name="G3 (Bethesda)">
        <title>Hybrid Assembly of the Genome of the Entomopathogenic Nematode Steinernema carpocapsae Identifies the X-Chromosome.</title>
        <authorList>
            <person name="Serra L."/>
            <person name="Macchietto M."/>
            <person name="Macias-Munoz A."/>
            <person name="McGill C.J."/>
            <person name="Rodriguez I.M."/>
            <person name="Rodriguez B."/>
            <person name="Murad R."/>
            <person name="Mortazavi A."/>
        </authorList>
    </citation>
    <scope>NUCLEOTIDE SEQUENCE [LARGE SCALE GENOMIC DNA]</scope>
    <source>
        <strain evidence="1 2">ALL</strain>
    </source>
</reference>
<accession>A0A4U5PIJ2</accession>